<sequence>MEHKASMTGAMGLLLLVLLSLLAVCIQGARISCARVQAVNGVDLGLYSLFAQYDSDLLQDYSLFFLDGGFGEGELRLGQVINQMEHFAQPAMESGLTHCKLQSCGIQAWRLATDRQGEAVKQQIVRYMKDNLGNTGIEILRDQLEEKQQIIQQQNSIEEGGLEEAEIENQEPMEEISESNNPLEIIKSIRDNGFLGLVLPSGDEISQKTVESGNLASNRSLSQGMGSLSQLETEGGALDKLLIQEYILQKLSFYTEQRQQGGLDYQAEYVLGGKDSDKENLQYTVNRLLLLRETANIAFLYTSQEMKAQLSACAAALSFLLLIPEGMSVIQGVLAAGWAYVESICDVKTLLSGGKIPLIKDNSTWKTQLKNLAVEENSSEKGMSYREYLFLLLSFFSTEKLTLRCMDMIEQNIRQKPGKEKFSLDACLDALSVNFLIEGPEEALWEAQRFYTYDM</sequence>
<reference evidence="1" key="2">
    <citation type="submission" date="2021-04" db="EMBL/GenBank/DDBJ databases">
        <authorList>
            <person name="Gilroy R."/>
        </authorList>
    </citation>
    <scope>NUCLEOTIDE SEQUENCE</scope>
    <source>
        <strain evidence="1">1068</strain>
    </source>
</reference>
<proteinExistence type="predicted"/>
<evidence type="ECO:0000313" key="2">
    <source>
        <dbReference type="Proteomes" id="UP000824056"/>
    </source>
</evidence>
<protein>
    <submittedName>
        <fullName evidence="1">Uncharacterized protein</fullName>
    </submittedName>
</protein>
<name>A0A9D2FR00_9FIRM</name>
<dbReference type="InterPro" id="IPR043756">
    <property type="entry name" value="DUF5702"/>
</dbReference>
<dbReference type="Proteomes" id="UP000824056">
    <property type="component" value="Unassembled WGS sequence"/>
</dbReference>
<reference evidence="1" key="1">
    <citation type="journal article" date="2021" name="PeerJ">
        <title>Extensive microbial diversity within the chicken gut microbiome revealed by metagenomics and culture.</title>
        <authorList>
            <person name="Gilroy R."/>
            <person name="Ravi A."/>
            <person name="Getino M."/>
            <person name="Pursley I."/>
            <person name="Horton D.L."/>
            <person name="Alikhan N.F."/>
            <person name="Baker D."/>
            <person name="Gharbi K."/>
            <person name="Hall N."/>
            <person name="Watson M."/>
            <person name="Adriaenssens E.M."/>
            <person name="Foster-Nyarko E."/>
            <person name="Jarju S."/>
            <person name="Secka A."/>
            <person name="Antonio M."/>
            <person name="Oren A."/>
            <person name="Chaudhuri R.R."/>
            <person name="La Ragione R."/>
            <person name="Hildebrand F."/>
            <person name="Pallen M.J."/>
        </authorList>
    </citation>
    <scope>NUCLEOTIDE SEQUENCE</scope>
    <source>
        <strain evidence="1">1068</strain>
    </source>
</reference>
<dbReference type="EMBL" id="DXBG01000175">
    <property type="protein sequence ID" value="HIZ65729.1"/>
    <property type="molecule type" value="Genomic_DNA"/>
</dbReference>
<comment type="caution">
    <text evidence="1">The sequence shown here is derived from an EMBL/GenBank/DDBJ whole genome shotgun (WGS) entry which is preliminary data.</text>
</comment>
<dbReference type="AlphaFoldDB" id="A0A9D2FR00"/>
<accession>A0A9D2FR00</accession>
<dbReference type="Pfam" id="PF18960">
    <property type="entry name" value="DUF5702"/>
    <property type="match status" value="1"/>
</dbReference>
<evidence type="ECO:0000313" key="1">
    <source>
        <dbReference type="EMBL" id="HIZ65729.1"/>
    </source>
</evidence>
<organism evidence="1 2">
    <name type="scientific">Candidatus Blautia pullicola</name>
    <dbReference type="NCBI Taxonomy" id="2838498"/>
    <lineage>
        <taxon>Bacteria</taxon>
        <taxon>Bacillati</taxon>
        <taxon>Bacillota</taxon>
        <taxon>Clostridia</taxon>
        <taxon>Lachnospirales</taxon>
        <taxon>Lachnospiraceae</taxon>
        <taxon>Blautia</taxon>
    </lineage>
</organism>
<gene>
    <name evidence="1" type="ORF">H9809_07510</name>
</gene>